<dbReference type="AlphaFoldDB" id="A0A1D2A4D2"/>
<feature type="region of interest" description="Disordered" evidence="1">
    <location>
        <begin position="326"/>
        <end position="353"/>
    </location>
</feature>
<feature type="compositionally biased region" description="Basic residues" evidence="1">
    <location>
        <begin position="274"/>
        <end position="284"/>
    </location>
</feature>
<dbReference type="EMBL" id="GDKF01004582">
    <property type="protein sequence ID" value="JAT74040.1"/>
    <property type="molecule type" value="Transcribed_RNA"/>
</dbReference>
<protein>
    <submittedName>
        <fullName evidence="2">Uncharacterized protein</fullName>
    </submittedName>
</protein>
<accession>A0A1D2A4D2</accession>
<sequence>MEVESAKRLLGESLAALKDGNATTSLAAANRALTALASPEARDRPSSAALLARAFHRKAAALGALGDSVEAVRVYRSGLAACGGAAPALAAALRLTLENLPASWHAAYWCGRIEAGQGPAPFSSRDGRRLAGIPPDARLAPGELRAALERVLATRRDVADEAADLLCQTWSRGCLSCSALCLPPPARLPQAHPLPGCTSRQHSTTTSHTSTAIFPLQAASSPGGRSCRTCAAPPTSRPATPARPCETHAVPSCSAPAPARPPRSGPRRPTPGTRGRRGGARRRPGSPPRVPPSGRRRWACWAPPTRRRATTSGRCCWPAWPRRGRAATSARGATRGRGGLAPRCPPSSAARPRGPCAAALRRARTAGAWNQGSKKKACTRRHGAASCAASPRSAWPPCGRAGAPACWRCCPRRTRRPSRRCCAGAPSTTTTTSG</sequence>
<gene>
    <name evidence="2" type="ORF">g.44100</name>
</gene>
<evidence type="ECO:0000313" key="2">
    <source>
        <dbReference type="EMBL" id="JAT74040.1"/>
    </source>
</evidence>
<evidence type="ECO:0000256" key="1">
    <source>
        <dbReference type="SAM" id="MobiDB-lite"/>
    </source>
</evidence>
<feature type="compositionally biased region" description="Low complexity" evidence="1">
    <location>
        <begin position="228"/>
        <end position="257"/>
    </location>
</feature>
<feature type="region of interest" description="Disordered" evidence="1">
    <location>
        <begin position="216"/>
        <end position="299"/>
    </location>
</feature>
<name>A0A1D2A4D2_AUXPR</name>
<feature type="compositionally biased region" description="Low complexity" evidence="1">
    <location>
        <begin position="340"/>
        <end position="353"/>
    </location>
</feature>
<reference evidence="2" key="1">
    <citation type="submission" date="2015-08" db="EMBL/GenBank/DDBJ databases">
        <authorList>
            <person name="Babu N.S."/>
            <person name="Beckwith C.J."/>
            <person name="Beseler K.G."/>
            <person name="Brison A."/>
            <person name="Carone J.V."/>
            <person name="Caskin T.P."/>
            <person name="Diamond M."/>
            <person name="Durham M.E."/>
            <person name="Foxe J.M."/>
            <person name="Go M."/>
            <person name="Henderson B.A."/>
            <person name="Jones I.B."/>
            <person name="McGettigan J.A."/>
            <person name="Micheletti S.J."/>
            <person name="Nasrallah M.E."/>
            <person name="Ortiz D."/>
            <person name="Piller C.R."/>
            <person name="Privatt S.R."/>
            <person name="Schneider S.L."/>
            <person name="Sharp S."/>
            <person name="Smith T.C."/>
            <person name="Stanton J.D."/>
            <person name="Ullery H.E."/>
            <person name="Wilson R.J."/>
            <person name="Serrano M.G."/>
            <person name="Buck G."/>
            <person name="Lee V."/>
            <person name="Wang Y."/>
            <person name="Carvalho R."/>
            <person name="Voegtly L."/>
            <person name="Shi R."/>
            <person name="Duckworth R."/>
            <person name="Johnson A."/>
            <person name="Loviza R."/>
            <person name="Walstead R."/>
            <person name="Shah Z."/>
            <person name="Kiflezghi M."/>
            <person name="Wade K."/>
            <person name="Ball S.L."/>
            <person name="Bradley K.W."/>
            <person name="Asai D.J."/>
            <person name="Bowman C.A."/>
            <person name="Russell D.A."/>
            <person name="Pope W.H."/>
            <person name="Jacobs-Sera D."/>
            <person name="Hendrix R.W."/>
            <person name="Hatfull G.F."/>
        </authorList>
    </citation>
    <scope>NUCLEOTIDE SEQUENCE</scope>
</reference>
<proteinExistence type="predicted"/>
<organism evidence="2">
    <name type="scientific">Auxenochlorella protothecoides</name>
    <name type="common">Green microalga</name>
    <name type="synonym">Chlorella protothecoides</name>
    <dbReference type="NCBI Taxonomy" id="3075"/>
    <lineage>
        <taxon>Eukaryota</taxon>
        <taxon>Viridiplantae</taxon>
        <taxon>Chlorophyta</taxon>
        <taxon>core chlorophytes</taxon>
        <taxon>Trebouxiophyceae</taxon>
        <taxon>Chlorellales</taxon>
        <taxon>Chlorellaceae</taxon>
        <taxon>Auxenochlorella</taxon>
    </lineage>
</organism>